<keyword evidence="2" id="KW-1185">Reference proteome</keyword>
<sequence length="596" mass="68665">MYPKILDRSFSMDFRGSKIDKIRLMNRTQLLSGFAGNTWFRCRDSIRKMEQEVFFVMVIRRLEWPGSGRRVGGDSLSCVWGLVVSEREPATEQRKNKHFYINVLTILKMAAAAQNINNSTLRKILLSEKLTGPNFTNRHRNLRIALRFENKLVHLEQALIPIPLPAASQAARDAYEALFDAQNDTYSFTWYMGKTIVELHVMLKLHDKGISKKAKTPVVLAIKEGKIQKDKKKPQGAKGKYKGKTKLAYAPKPKIPPSPKRENPEKDFVFHHCKEVGHWRRNYPSYHAELEKRKNANRASTLAVEAIGSFDLVLPSGLIIVLDNCHFAPTITRGVVSVSRLVDNGYIHTFTNYGISVSKDNVFYFNAIPCYGIYEIDMHDHYPNVSSIYNVSNKRAKHALDSTHQWHCRLGHINKKRMEKKPTHDESLEKCKFCISRKMARTPFPHQVERAKDLLGLIHTDSFWGYALESAARILNMVPTKKVDRTSYEIWHVPIRRSGRISQALDRYSFYVDAEEHELGDLNEPPNYKAALSYPKSEKWLDAIEYVEFKKTDMDGNVRTFKAHLVAKGYTHTYDVDYEETFSPIADIRAIRIVEN</sequence>
<dbReference type="EMBL" id="BQNB010017110">
    <property type="protein sequence ID" value="GJT59440.1"/>
    <property type="molecule type" value="Genomic_DNA"/>
</dbReference>
<proteinExistence type="predicted"/>
<name>A0ABQ5F7Z4_9ASTR</name>
<evidence type="ECO:0000313" key="1">
    <source>
        <dbReference type="EMBL" id="GJT59440.1"/>
    </source>
</evidence>
<evidence type="ECO:0000313" key="2">
    <source>
        <dbReference type="Proteomes" id="UP001151760"/>
    </source>
</evidence>
<organism evidence="1 2">
    <name type="scientific">Tanacetum coccineum</name>
    <dbReference type="NCBI Taxonomy" id="301880"/>
    <lineage>
        <taxon>Eukaryota</taxon>
        <taxon>Viridiplantae</taxon>
        <taxon>Streptophyta</taxon>
        <taxon>Embryophyta</taxon>
        <taxon>Tracheophyta</taxon>
        <taxon>Spermatophyta</taxon>
        <taxon>Magnoliopsida</taxon>
        <taxon>eudicotyledons</taxon>
        <taxon>Gunneridae</taxon>
        <taxon>Pentapetalae</taxon>
        <taxon>asterids</taxon>
        <taxon>campanulids</taxon>
        <taxon>Asterales</taxon>
        <taxon>Asteraceae</taxon>
        <taxon>Asteroideae</taxon>
        <taxon>Anthemideae</taxon>
        <taxon>Anthemidinae</taxon>
        <taxon>Tanacetum</taxon>
    </lineage>
</organism>
<comment type="caution">
    <text evidence="1">The sequence shown here is derived from an EMBL/GenBank/DDBJ whole genome shotgun (WGS) entry which is preliminary data.</text>
</comment>
<reference evidence="1" key="1">
    <citation type="journal article" date="2022" name="Int. J. Mol. Sci.">
        <title>Draft Genome of Tanacetum Coccineum: Genomic Comparison of Closely Related Tanacetum-Family Plants.</title>
        <authorList>
            <person name="Yamashiro T."/>
            <person name="Shiraishi A."/>
            <person name="Nakayama K."/>
            <person name="Satake H."/>
        </authorList>
    </citation>
    <scope>NUCLEOTIDE SEQUENCE</scope>
</reference>
<dbReference type="Proteomes" id="UP001151760">
    <property type="component" value="Unassembled WGS sequence"/>
</dbReference>
<accession>A0ABQ5F7Z4</accession>
<reference evidence="1" key="2">
    <citation type="submission" date="2022-01" db="EMBL/GenBank/DDBJ databases">
        <authorList>
            <person name="Yamashiro T."/>
            <person name="Shiraishi A."/>
            <person name="Satake H."/>
            <person name="Nakayama K."/>
        </authorList>
    </citation>
    <scope>NUCLEOTIDE SEQUENCE</scope>
</reference>
<gene>
    <name evidence="1" type="ORF">Tco_1002973</name>
</gene>
<protein>
    <submittedName>
        <fullName evidence="1">Retrotransposon protein, putative, ty1-copia subclass</fullName>
    </submittedName>
</protein>